<evidence type="ECO:0000256" key="3">
    <source>
        <dbReference type="ARBA" id="ARBA00023163"/>
    </source>
</evidence>
<gene>
    <name evidence="5" type="ORF">E2L00_12490</name>
</gene>
<evidence type="ECO:0000313" key="5">
    <source>
        <dbReference type="EMBL" id="NIY48315.1"/>
    </source>
</evidence>
<dbReference type="Gene3D" id="1.10.260.40">
    <property type="entry name" value="lambda repressor-like DNA-binding domains"/>
    <property type="match status" value="1"/>
</dbReference>
<dbReference type="PROSITE" id="PS50932">
    <property type="entry name" value="HTH_LACI_2"/>
    <property type="match status" value="1"/>
</dbReference>
<dbReference type="Proteomes" id="UP000697927">
    <property type="component" value="Unassembled WGS sequence"/>
</dbReference>
<protein>
    <submittedName>
        <fullName evidence="5">LacI family transcriptional regulator</fullName>
    </submittedName>
</protein>
<evidence type="ECO:0000313" key="6">
    <source>
        <dbReference type="Proteomes" id="UP000697927"/>
    </source>
</evidence>
<keyword evidence="3" id="KW-0804">Transcription</keyword>
<dbReference type="SMART" id="SM00354">
    <property type="entry name" value="HTH_LACI"/>
    <property type="match status" value="1"/>
</dbReference>
<evidence type="ECO:0000259" key="4">
    <source>
        <dbReference type="PROSITE" id="PS50932"/>
    </source>
</evidence>
<dbReference type="Pfam" id="PF00356">
    <property type="entry name" value="LacI"/>
    <property type="match status" value="1"/>
</dbReference>
<dbReference type="EMBL" id="SOYS01000005">
    <property type="protein sequence ID" value="NIY48315.1"/>
    <property type="molecule type" value="Genomic_DNA"/>
</dbReference>
<dbReference type="SUPFAM" id="SSF47413">
    <property type="entry name" value="lambda repressor-like DNA-binding domains"/>
    <property type="match status" value="1"/>
</dbReference>
<dbReference type="InterPro" id="IPR010982">
    <property type="entry name" value="Lambda_DNA-bd_dom_sf"/>
</dbReference>
<dbReference type="Pfam" id="PF13377">
    <property type="entry name" value="Peripla_BP_3"/>
    <property type="match status" value="1"/>
</dbReference>
<proteinExistence type="predicted"/>
<accession>A0ABX0VP03</accession>
<keyword evidence="1" id="KW-0805">Transcription regulation</keyword>
<dbReference type="SUPFAM" id="SSF53822">
    <property type="entry name" value="Periplasmic binding protein-like I"/>
    <property type="match status" value="1"/>
</dbReference>
<keyword evidence="6" id="KW-1185">Reference proteome</keyword>
<dbReference type="CDD" id="cd01392">
    <property type="entry name" value="HTH_LacI"/>
    <property type="match status" value="1"/>
</dbReference>
<dbReference type="InterPro" id="IPR046335">
    <property type="entry name" value="LacI/GalR-like_sensor"/>
</dbReference>
<dbReference type="RefSeq" id="WP_167611879.1">
    <property type="nucleotide sequence ID" value="NZ_SOYS01000005.1"/>
</dbReference>
<feature type="domain" description="HTH lacI-type" evidence="4">
    <location>
        <begin position="2"/>
        <end position="56"/>
    </location>
</feature>
<dbReference type="InterPro" id="IPR028082">
    <property type="entry name" value="Peripla_BP_I"/>
</dbReference>
<dbReference type="InterPro" id="IPR000843">
    <property type="entry name" value="HTH_LacI"/>
</dbReference>
<organism evidence="5 6">
    <name type="scientific">Cedecea colo</name>
    <dbReference type="NCBI Taxonomy" id="2552946"/>
    <lineage>
        <taxon>Bacteria</taxon>
        <taxon>Pseudomonadati</taxon>
        <taxon>Pseudomonadota</taxon>
        <taxon>Gammaproteobacteria</taxon>
        <taxon>Enterobacterales</taxon>
        <taxon>Enterobacteriaceae</taxon>
        <taxon>Cedecea</taxon>
    </lineage>
</organism>
<dbReference type="PRINTS" id="PR00036">
    <property type="entry name" value="HTHLACI"/>
</dbReference>
<comment type="caution">
    <text evidence="5">The sequence shown here is derived from an EMBL/GenBank/DDBJ whole genome shotgun (WGS) entry which is preliminary data.</text>
</comment>
<name>A0ABX0VP03_9ENTR</name>
<dbReference type="Gene3D" id="3.40.50.2300">
    <property type="match status" value="2"/>
</dbReference>
<dbReference type="PANTHER" id="PTHR30146:SF67">
    <property type="entry name" value="HTH-TYPE TRANSCRIPTIONAL REGULATOR ASCG"/>
    <property type="match status" value="1"/>
</dbReference>
<evidence type="ECO:0000256" key="2">
    <source>
        <dbReference type="ARBA" id="ARBA00023125"/>
    </source>
</evidence>
<dbReference type="CDD" id="cd06267">
    <property type="entry name" value="PBP1_LacI_sugar_binding-like"/>
    <property type="match status" value="1"/>
</dbReference>
<evidence type="ECO:0000256" key="1">
    <source>
        <dbReference type="ARBA" id="ARBA00023015"/>
    </source>
</evidence>
<reference evidence="5 6" key="1">
    <citation type="journal article" date="2020" name="Microorganisms">
        <title>Polyphasic Characterisation of Cedecea colo sp. nov., a New Enteric Bacterium Isolated from the Koala Hindgut.</title>
        <authorList>
            <person name="Boath J.M."/>
            <person name="Dakhal S."/>
            <person name="Van T.T.H."/>
            <person name="Moore R.J."/>
            <person name="Dekiwadia C."/>
            <person name="Macreadie I.G."/>
        </authorList>
    </citation>
    <scope>NUCLEOTIDE SEQUENCE [LARGE SCALE GENOMIC DNA]</scope>
    <source>
        <strain evidence="5 6">ZA</strain>
    </source>
</reference>
<sequence length="318" mass="34836">MSTINDVSRLAGVSKATVSRVLSGSRGVKEASRVAVLKAAEALNYRPNVIAQSLLSQSTGCIGVICAQENINQTTGYLYALEKHLSQHQKHLLLRFANNKADVMHALEELTCGLCDDVLIIGARFPLNIPHENVILVDCVDGDTAHSIQFDHAFAAETACNYLIKQGRRQIALIVPETSGAVDQVLLGYKHALENNFLPFNRNLIFMDSTTSSVALQVLLNNSTTLNFNALLVADEQEAQRTITQLQAFNKSVPQDIMVFSLAGSLNLPGIPTIPAIEYSMDAMATRIVSWLNGKTKSVLDSYMLRGDLITPDIRRRK</sequence>
<keyword evidence="2" id="KW-0238">DNA-binding</keyword>
<dbReference type="PANTHER" id="PTHR30146">
    <property type="entry name" value="LACI-RELATED TRANSCRIPTIONAL REPRESSOR"/>
    <property type="match status" value="1"/>
</dbReference>